<sequence length="418" mass="47213">MLLLYFAFVCFGIIHQSSAQTQKIPDFSQALKETFHAFLRFFNVDPEIYMGANELITSKGYPCEDHQVITEDGYILTMQRIPHGRNINSSTARRPVVVLQHGLLGSSTNYLDNLSNESLAYILADAGADVWLSNSRGNIYSRAHIHLKPSEEAFWDWSFDEMAKYDLPAVVDYVTSTTNTDKVTYIGHSQGTLIGFAGFSENQTLSEKIELFVALAPVARVRHIESPIRLFAPFAYELEFLFDLFGKGEFLSNGEVEKFLAKDVCTHVSGICENVMFLLFGFNLHNLNESRIPVYVAHNPAGTSAKNMVHFAQGVRSETFQKFDYRSAAENIKHYGQPTPPVYHPENMTTPVAVFRGDHDILADPEDVAWLLPKLKNVILDKDIPQWEHVDFVFGLDAPTLCYTVIHDLIFHKNGSVY</sequence>
<name>A0AAN8JA08_PATCE</name>
<gene>
    <name evidence="11" type="ORF">SNE40_019137</name>
</gene>
<comment type="similarity">
    <text evidence="1 7">Belongs to the AB hydrolase superfamily. Lipase family.</text>
</comment>
<evidence type="ECO:0000256" key="4">
    <source>
        <dbReference type="ARBA" id="ARBA00022963"/>
    </source>
</evidence>
<keyword evidence="5" id="KW-0443">Lipid metabolism</keyword>
<feature type="signal peptide" evidence="9">
    <location>
        <begin position="1"/>
        <end position="19"/>
    </location>
</feature>
<dbReference type="PIRSF" id="PIRSF000862">
    <property type="entry name" value="Steryl_ester_lip"/>
    <property type="match status" value="1"/>
</dbReference>
<evidence type="ECO:0000259" key="10">
    <source>
        <dbReference type="Pfam" id="PF04083"/>
    </source>
</evidence>
<dbReference type="InterPro" id="IPR029058">
    <property type="entry name" value="AB_hydrolase_fold"/>
</dbReference>
<evidence type="ECO:0000256" key="6">
    <source>
        <dbReference type="ARBA" id="ARBA00023180"/>
    </source>
</evidence>
<feature type="active site" description="Charge relay system" evidence="8">
    <location>
        <position position="389"/>
    </location>
</feature>
<dbReference type="FunFam" id="3.40.50.1820:FF:000021">
    <property type="entry name" value="Lipase"/>
    <property type="match status" value="1"/>
</dbReference>
<feature type="active site" description="Nucleophile" evidence="8">
    <location>
        <position position="189"/>
    </location>
</feature>
<comment type="caution">
    <text evidence="11">The sequence shown here is derived from an EMBL/GenBank/DDBJ whole genome shotgun (WGS) entry which is preliminary data.</text>
</comment>
<dbReference type="PANTHER" id="PTHR11005">
    <property type="entry name" value="LYSOSOMAL ACID LIPASE-RELATED"/>
    <property type="match status" value="1"/>
</dbReference>
<evidence type="ECO:0000256" key="3">
    <source>
        <dbReference type="ARBA" id="ARBA00022801"/>
    </source>
</evidence>
<evidence type="ECO:0000256" key="9">
    <source>
        <dbReference type="SAM" id="SignalP"/>
    </source>
</evidence>
<dbReference type="SUPFAM" id="SSF53474">
    <property type="entry name" value="alpha/beta-Hydrolases"/>
    <property type="match status" value="1"/>
</dbReference>
<evidence type="ECO:0000256" key="8">
    <source>
        <dbReference type="PIRSR" id="PIRSR000862-1"/>
    </source>
</evidence>
<feature type="chain" id="PRO_5042848387" description="Lipase" evidence="9">
    <location>
        <begin position="20"/>
        <end position="418"/>
    </location>
</feature>
<proteinExistence type="inferred from homology"/>
<evidence type="ECO:0000256" key="2">
    <source>
        <dbReference type="ARBA" id="ARBA00022729"/>
    </source>
</evidence>
<dbReference type="GO" id="GO:0016788">
    <property type="term" value="F:hydrolase activity, acting on ester bonds"/>
    <property type="evidence" value="ECO:0007669"/>
    <property type="project" value="InterPro"/>
</dbReference>
<protein>
    <recommendedName>
        <fullName evidence="7">Lipase</fullName>
    </recommendedName>
</protein>
<dbReference type="InterPro" id="IPR006693">
    <property type="entry name" value="AB_hydrolase_lipase"/>
</dbReference>
<organism evidence="11 12">
    <name type="scientific">Patella caerulea</name>
    <name type="common">Rayed Mediterranean limpet</name>
    <dbReference type="NCBI Taxonomy" id="87958"/>
    <lineage>
        <taxon>Eukaryota</taxon>
        <taxon>Metazoa</taxon>
        <taxon>Spiralia</taxon>
        <taxon>Lophotrochozoa</taxon>
        <taxon>Mollusca</taxon>
        <taxon>Gastropoda</taxon>
        <taxon>Patellogastropoda</taxon>
        <taxon>Patelloidea</taxon>
        <taxon>Patellidae</taxon>
        <taxon>Patella</taxon>
    </lineage>
</organism>
<dbReference type="EMBL" id="JAZGQO010000014">
    <property type="protein sequence ID" value="KAK6170838.1"/>
    <property type="molecule type" value="Genomic_DNA"/>
</dbReference>
<evidence type="ECO:0000256" key="1">
    <source>
        <dbReference type="ARBA" id="ARBA00010701"/>
    </source>
</evidence>
<evidence type="ECO:0000256" key="5">
    <source>
        <dbReference type="ARBA" id="ARBA00023098"/>
    </source>
</evidence>
<keyword evidence="12" id="KW-1185">Reference proteome</keyword>
<evidence type="ECO:0000256" key="7">
    <source>
        <dbReference type="PIRNR" id="PIRNR000862"/>
    </source>
</evidence>
<keyword evidence="2 9" id="KW-0732">Signal</keyword>
<evidence type="ECO:0000313" key="12">
    <source>
        <dbReference type="Proteomes" id="UP001347796"/>
    </source>
</evidence>
<keyword evidence="4 7" id="KW-0442">Lipid degradation</keyword>
<evidence type="ECO:0000313" key="11">
    <source>
        <dbReference type="EMBL" id="KAK6170838.1"/>
    </source>
</evidence>
<reference evidence="11 12" key="1">
    <citation type="submission" date="2024-01" db="EMBL/GenBank/DDBJ databases">
        <title>The genome of the rayed Mediterranean limpet Patella caerulea (Linnaeus, 1758).</title>
        <authorList>
            <person name="Anh-Thu Weber A."/>
            <person name="Halstead-Nussloch G."/>
        </authorList>
    </citation>
    <scope>NUCLEOTIDE SEQUENCE [LARGE SCALE GENOMIC DNA]</scope>
    <source>
        <strain evidence="11">AATW-2023a</strain>
        <tissue evidence="11">Whole specimen</tissue>
    </source>
</reference>
<dbReference type="Pfam" id="PF04083">
    <property type="entry name" value="Abhydro_lipase"/>
    <property type="match status" value="1"/>
</dbReference>
<dbReference type="Proteomes" id="UP001347796">
    <property type="component" value="Unassembled WGS sequence"/>
</dbReference>
<feature type="active site" description="Charge relay system" evidence="8">
    <location>
        <position position="360"/>
    </location>
</feature>
<dbReference type="GO" id="GO:0016042">
    <property type="term" value="P:lipid catabolic process"/>
    <property type="evidence" value="ECO:0007669"/>
    <property type="project" value="UniProtKB-KW"/>
</dbReference>
<accession>A0AAN8JA08</accession>
<dbReference type="AlphaFoldDB" id="A0AAN8JA08"/>
<keyword evidence="6" id="KW-0325">Glycoprotein</keyword>
<keyword evidence="3 7" id="KW-0378">Hydrolase</keyword>
<dbReference type="InterPro" id="IPR025483">
    <property type="entry name" value="Lipase_euk"/>
</dbReference>
<dbReference type="Gene3D" id="3.40.50.1820">
    <property type="entry name" value="alpha/beta hydrolase"/>
    <property type="match status" value="1"/>
</dbReference>
<feature type="domain" description="Partial AB-hydrolase lipase" evidence="10">
    <location>
        <begin position="53"/>
        <end position="113"/>
    </location>
</feature>